<accession>Q1YIU5</accession>
<dbReference type="PRINTS" id="PR00069">
    <property type="entry name" value="ALDKETRDTASE"/>
</dbReference>
<dbReference type="Gene3D" id="3.20.20.100">
    <property type="entry name" value="NADP-dependent oxidoreductase domain"/>
    <property type="match status" value="1"/>
</dbReference>
<gene>
    <name evidence="3" type="ORF">SI859A1_01375</name>
</gene>
<keyword evidence="4" id="KW-1185">Reference proteome</keyword>
<dbReference type="SUPFAM" id="SSF51430">
    <property type="entry name" value="NAD(P)-linked oxidoreductase"/>
    <property type="match status" value="1"/>
</dbReference>
<dbReference type="InterPro" id="IPR023210">
    <property type="entry name" value="NADP_OxRdtase_dom"/>
</dbReference>
<dbReference type="Pfam" id="PF00248">
    <property type="entry name" value="Aldo_ket_red"/>
    <property type="match status" value="1"/>
</dbReference>
<protein>
    <submittedName>
        <fullName evidence="3">Aldo/keto reductase</fullName>
    </submittedName>
</protein>
<dbReference type="EMBL" id="AAPJ01000003">
    <property type="protein sequence ID" value="EAS50022.1"/>
    <property type="molecule type" value="Genomic_DNA"/>
</dbReference>
<reference evidence="3 4" key="1">
    <citation type="journal article" date="2008" name="Appl. Environ. Microbiol.">
        <title>Genomic insights into Mn(II) oxidation by the marine alphaproteobacterium Aurantimonas sp. strain SI85-9A1.</title>
        <authorList>
            <person name="Dick G.J."/>
            <person name="Podell S."/>
            <person name="Johnson H.A."/>
            <person name="Rivera-Espinoza Y."/>
            <person name="Bernier-Latmani R."/>
            <person name="McCarthy J.K."/>
            <person name="Torpey J.W."/>
            <person name="Clement B.G."/>
            <person name="Gaasterland T."/>
            <person name="Tebo B.M."/>
        </authorList>
    </citation>
    <scope>NUCLEOTIDE SEQUENCE [LARGE SCALE GENOMIC DNA]</scope>
    <source>
        <strain evidence="3 4">SI85-9A1</strain>
    </source>
</reference>
<dbReference type="HOGENOM" id="CLU_023205_2_1_5"/>
<dbReference type="BioCyc" id="AURANTIMONAS:SI859A1_01375-MONOMER"/>
<dbReference type="PANTHER" id="PTHR43625:SF40">
    <property type="entry name" value="ALDO-KETO REDUCTASE YAKC [NADP(+)]"/>
    <property type="match status" value="1"/>
</dbReference>
<evidence type="ECO:0000256" key="1">
    <source>
        <dbReference type="ARBA" id="ARBA00023002"/>
    </source>
</evidence>
<dbReference type="GO" id="GO:0016491">
    <property type="term" value="F:oxidoreductase activity"/>
    <property type="evidence" value="ECO:0007669"/>
    <property type="project" value="UniProtKB-KW"/>
</dbReference>
<proteinExistence type="predicted"/>
<evidence type="ECO:0000313" key="4">
    <source>
        <dbReference type="Proteomes" id="UP000000321"/>
    </source>
</evidence>
<evidence type="ECO:0000259" key="2">
    <source>
        <dbReference type="Pfam" id="PF00248"/>
    </source>
</evidence>
<dbReference type="RefSeq" id="WP_009209232.1">
    <property type="nucleotide sequence ID" value="NZ_BBWP01000024.1"/>
</dbReference>
<keyword evidence="1" id="KW-0560">Oxidoreductase</keyword>
<sequence>MMERRRLGTDGPQVAPVGLGCMSFGGIYGATDVAESHRTLDRAIERGIDHLDTADVYGEGVSEEVIGSFLKARPHRFVIATKASIKRAPQRSFDNSADYLRGALEGSLRRLGVEHVDLFYIHRREAGRPIEEVMETLVRFKEEGKIGAIGLSEISPGTLRRANAVHPVAAVQSEYSLWTRLPELGLVQECERSGTALVAFSPLARGMFGAKPLVPAEFPPGDFRTANPRFVEPNFSHNLAAANRFRAFAAERGQSPAALAIAWVLHRSPQIVAIPGTRSADHLDDHADAMAITLSAEDTAAIEAVLPVGFAHGDRYSDAQSVGPERYC</sequence>
<dbReference type="InterPro" id="IPR050791">
    <property type="entry name" value="Aldo-Keto_reductase"/>
</dbReference>
<dbReference type="InterPro" id="IPR036812">
    <property type="entry name" value="NAD(P)_OxRdtase_dom_sf"/>
</dbReference>
<feature type="domain" description="NADP-dependent oxidoreductase" evidence="2">
    <location>
        <begin position="17"/>
        <end position="305"/>
    </location>
</feature>
<comment type="caution">
    <text evidence="3">The sequence shown here is derived from an EMBL/GenBank/DDBJ whole genome shotgun (WGS) entry which is preliminary data.</text>
</comment>
<evidence type="ECO:0000313" key="3">
    <source>
        <dbReference type="EMBL" id="EAS50022.1"/>
    </source>
</evidence>
<dbReference type="Proteomes" id="UP000000321">
    <property type="component" value="Unassembled WGS sequence"/>
</dbReference>
<dbReference type="PROSITE" id="PS51257">
    <property type="entry name" value="PROKAR_LIPOPROTEIN"/>
    <property type="match status" value="1"/>
</dbReference>
<dbReference type="PANTHER" id="PTHR43625">
    <property type="entry name" value="AFLATOXIN B1 ALDEHYDE REDUCTASE"/>
    <property type="match status" value="1"/>
</dbReference>
<name>Q1YIU5_AURMS</name>
<dbReference type="GO" id="GO:0005737">
    <property type="term" value="C:cytoplasm"/>
    <property type="evidence" value="ECO:0007669"/>
    <property type="project" value="TreeGrafter"/>
</dbReference>
<dbReference type="AlphaFoldDB" id="Q1YIU5"/>
<dbReference type="InterPro" id="IPR020471">
    <property type="entry name" value="AKR"/>
</dbReference>
<organism evidence="3 4">
    <name type="scientific">Aurantimonas manganoxydans (strain ATCC BAA-1229 / DSM 21871 / SI85-9A1)</name>
    <dbReference type="NCBI Taxonomy" id="287752"/>
    <lineage>
        <taxon>Bacteria</taxon>
        <taxon>Pseudomonadati</taxon>
        <taxon>Pseudomonadota</taxon>
        <taxon>Alphaproteobacteria</taxon>
        <taxon>Hyphomicrobiales</taxon>
        <taxon>Aurantimonadaceae</taxon>
        <taxon>Aurantimonas</taxon>
    </lineage>
</organism>